<evidence type="ECO:0000313" key="2">
    <source>
        <dbReference type="EMBL" id="CAL5009475.1"/>
    </source>
</evidence>
<dbReference type="PANTHER" id="PTHR33074">
    <property type="entry name" value="EXPRESSED PROTEIN-RELATED"/>
    <property type="match status" value="1"/>
</dbReference>
<dbReference type="Proteomes" id="UP001497457">
    <property type="component" value="Chromosome 28b"/>
</dbReference>
<accession>A0ABC9C278</accession>
<dbReference type="AlphaFoldDB" id="A0ABC9C278"/>
<keyword evidence="3" id="KW-1185">Reference proteome</keyword>
<evidence type="ECO:0000313" key="3">
    <source>
        <dbReference type="Proteomes" id="UP001497457"/>
    </source>
</evidence>
<proteinExistence type="predicted"/>
<reference evidence="3" key="1">
    <citation type="submission" date="2024-06" db="EMBL/GenBank/DDBJ databases">
        <authorList>
            <person name="Ryan C."/>
        </authorList>
    </citation>
    <scope>NUCLEOTIDE SEQUENCE [LARGE SCALE GENOMIC DNA]</scope>
</reference>
<gene>
    <name evidence="2" type="ORF">URODEC1_LOCUS69514</name>
</gene>
<protein>
    <recommendedName>
        <fullName evidence="1">DUF1618 domain-containing protein</fullName>
    </recommendedName>
</protein>
<evidence type="ECO:0000259" key="1">
    <source>
        <dbReference type="Pfam" id="PF07762"/>
    </source>
</evidence>
<dbReference type="Pfam" id="PF07762">
    <property type="entry name" value="DUF1618"/>
    <property type="match status" value="1"/>
</dbReference>
<feature type="domain" description="DUF1618" evidence="1">
    <location>
        <begin position="270"/>
        <end position="404"/>
    </location>
</feature>
<reference evidence="2 3" key="2">
    <citation type="submission" date="2024-10" db="EMBL/GenBank/DDBJ databases">
        <authorList>
            <person name="Ryan C."/>
        </authorList>
    </citation>
    <scope>NUCLEOTIDE SEQUENCE [LARGE SCALE GENOMIC DNA]</scope>
</reference>
<name>A0ABC9C278_9POAL</name>
<organism evidence="2 3">
    <name type="scientific">Urochloa decumbens</name>
    <dbReference type="NCBI Taxonomy" id="240449"/>
    <lineage>
        <taxon>Eukaryota</taxon>
        <taxon>Viridiplantae</taxon>
        <taxon>Streptophyta</taxon>
        <taxon>Embryophyta</taxon>
        <taxon>Tracheophyta</taxon>
        <taxon>Spermatophyta</taxon>
        <taxon>Magnoliopsida</taxon>
        <taxon>Liliopsida</taxon>
        <taxon>Poales</taxon>
        <taxon>Poaceae</taxon>
        <taxon>PACMAD clade</taxon>
        <taxon>Panicoideae</taxon>
        <taxon>Panicodae</taxon>
        <taxon>Paniceae</taxon>
        <taxon>Melinidinae</taxon>
        <taxon>Urochloa</taxon>
    </lineage>
</organism>
<dbReference type="EMBL" id="OZ075138">
    <property type="protein sequence ID" value="CAL5009475.1"/>
    <property type="molecule type" value="Genomic_DNA"/>
</dbReference>
<sequence>MSFRQTSIQIRRNKTRSDLCRRAMTALPNLCSAPPVVGHGSGALFHPRLAVIPDGDIPQSWASASATTSDGNEVRISVRLASPPATSFVKVQSAAAGDKLKLRLRLDPTSRVVAAHGDLLLICMPLVDAGDDDDSPSYSRRHQHDLFVFRACVGHPCWLRRVPHASYYYCRINNPLGIVSLPGGGDHFILADLQMYSSRYQLDPATGHLQEIACLVRYFSATDRWDFKAPLAMPYDGDALKPDHWRTDKCFCSSTDHKQTDNGSTTIMYWVDYHLGLLRCDVGNCAPMLRFIRLPEIESWNSYSFPAYRFLQDRMCPEAYRTAGAYKGGTVIFVHVDNGLFGLHKKSGFTITIWALKMPEFGWHEVRVLQVDDELWQLPTFKDSPLPRWVPQFPMVSMRQEDVLHFILHEYPCGDDDWMITVDMHHKLLQSYENRIKAGW</sequence>
<dbReference type="InterPro" id="IPR011676">
    <property type="entry name" value="DUF1618"/>
</dbReference>
<dbReference type="PANTHER" id="PTHR33074:SF99">
    <property type="entry name" value="DUF1618 DOMAIN-CONTAINING PROTEIN"/>
    <property type="match status" value="1"/>
</dbReference>